<dbReference type="Gene3D" id="3.90.600.10">
    <property type="entry name" value="Phosphoribosylglycinamide synthetase, C-terminal domain"/>
    <property type="match status" value="1"/>
</dbReference>
<dbReference type="SMART" id="SM01209">
    <property type="entry name" value="GARS_A"/>
    <property type="match status" value="1"/>
</dbReference>
<protein>
    <recommendedName>
        <fullName evidence="2 10">Phosphoribosylamine--glycine ligase</fullName>
        <ecNumber evidence="2 10">6.3.4.13</ecNumber>
    </recommendedName>
    <alternativeName>
        <fullName evidence="10">GARS</fullName>
    </alternativeName>
    <alternativeName>
        <fullName evidence="8 10">Glycinamide ribonucleotide synthetase</fullName>
    </alternativeName>
    <alternativeName>
        <fullName evidence="9 10">Phosphoribosylglycinamide synthetase</fullName>
    </alternativeName>
</protein>
<comment type="catalytic activity">
    <reaction evidence="10">
        <text>5-phospho-beta-D-ribosylamine + glycine + ATP = N(1)-(5-phospho-beta-D-ribosyl)glycinamide + ADP + phosphate + H(+)</text>
        <dbReference type="Rhea" id="RHEA:17453"/>
        <dbReference type="ChEBI" id="CHEBI:15378"/>
        <dbReference type="ChEBI" id="CHEBI:30616"/>
        <dbReference type="ChEBI" id="CHEBI:43474"/>
        <dbReference type="ChEBI" id="CHEBI:57305"/>
        <dbReference type="ChEBI" id="CHEBI:58681"/>
        <dbReference type="ChEBI" id="CHEBI:143788"/>
        <dbReference type="ChEBI" id="CHEBI:456216"/>
        <dbReference type="EC" id="6.3.4.13"/>
    </reaction>
</comment>
<dbReference type="SUPFAM" id="SSF52440">
    <property type="entry name" value="PreATP-grasp domain"/>
    <property type="match status" value="1"/>
</dbReference>
<evidence type="ECO:0000256" key="5">
    <source>
        <dbReference type="ARBA" id="ARBA00022755"/>
    </source>
</evidence>
<dbReference type="Pfam" id="PF01071">
    <property type="entry name" value="GARS_A"/>
    <property type="match status" value="1"/>
</dbReference>
<dbReference type="InterPro" id="IPR037123">
    <property type="entry name" value="PRibGlycinamide_synth_C_sf"/>
</dbReference>
<keyword evidence="3 10" id="KW-0436">Ligase</keyword>
<dbReference type="GO" id="GO:0005524">
    <property type="term" value="F:ATP binding"/>
    <property type="evidence" value="ECO:0007669"/>
    <property type="project" value="UniProtKB-UniRule"/>
</dbReference>
<dbReference type="GO" id="GO:0046872">
    <property type="term" value="F:metal ion binding"/>
    <property type="evidence" value="ECO:0007669"/>
    <property type="project" value="InterPro"/>
</dbReference>
<dbReference type="UniPathway" id="UPA00074">
    <property type="reaction ID" value="UER00125"/>
</dbReference>
<keyword evidence="6 11" id="KW-0067">ATP-binding</keyword>
<dbReference type="Gene3D" id="3.30.470.20">
    <property type="entry name" value="ATP-grasp fold, B domain"/>
    <property type="match status" value="1"/>
</dbReference>
<dbReference type="InterPro" id="IPR020562">
    <property type="entry name" value="PRibGlycinamide_synth_N"/>
</dbReference>
<evidence type="ECO:0000313" key="14">
    <source>
        <dbReference type="Proteomes" id="UP000524404"/>
    </source>
</evidence>
<dbReference type="NCBIfam" id="TIGR00877">
    <property type="entry name" value="purD"/>
    <property type="match status" value="1"/>
</dbReference>
<dbReference type="EC" id="6.3.4.13" evidence="2 10"/>
<dbReference type="GO" id="GO:0004637">
    <property type="term" value="F:phosphoribosylamine-glycine ligase activity"/>
    <property type="evidence" value="ECO:0007669"/>
    <property type="project" value="UniProtKB-UniRule"/>
</dbReference>
<evidence type="ECO:0000256" key="4">
    <source>
        <dbReference type="ARBA" id="ARBA00022741"/>
    </source>
</evidence>
<evidence type="ECO:0000256" key="10">
    <source>
        <dbReference type="HAMAP-Rule" id="MF_00138"/>
    </source>
</evidence>
<dbReference type="RefSeq" id="WP_184136757.1">
    <property type="nucleotide sequence ID" value="NZ_JACHKT010000037.1"/>
</dbReference>
<dbReference type="InterPro" id="IPR013815">
    <property type="entry name" value="ATP_grasp_subdomain_1"/>
</dbReference>
<comment type="caution">
    <text evidence="13">The sequence shown here is derived from an EMBL/GenBank/DDBJ whole genome shotgun (WGS) entry which is preliminary data.</text>
</comment>
<evidence type="ECO:0000256" key="1">
    <source>
        <dbReference type="ARBA" id="ARBA00005174"/>
    </source>
</evidence>
<evidence type="ECO:0000256" key="2">
    <source>
        <dbReference type="ARBA" id="ARBA00013255"/>
    </source>
</evidence>
<evidence type="ECO:0000256" key="7">
    <source>
        <dbReference type="ARBA" id="ARBA00038345"/>
    </source>
</evidence>
<proteinExistence type="inferred from homology"/>
<evidence type="ECO:0000256" key="3">
    <source>
        <dbReference type="ARBA" id="ARBA00022598"/>
    </source>
</evidence>
<dbReference type="HAMAP" id="MF_00138">
    <property type="entry name" value="GARS"/>
    <property type="match status" value="1"/>
</dbReference>
<dbReference type="InterPro" id="IPR000115">
    <property type="entry name" value="PRibGlycinamide_synth"/>
</dbReference>
<dbReference type="PROSITE" id="PS50975">
    <property type="entry name" value="ATP_GRASP"/>
    <property type="match status" value="1"/>
</dbReference>
<dbReference type="InterPro" id="IPR011054">
    <property type="entry name" value="Rudment_hybrid_motif"/>
</dbReference>
<dbReference type="Proteomes" id="UP000524404">
    <property type="component" value="Unassembled WGS sequence"/>
</dbReference>
<dbReference type="AlphaFoldDB" id="A0A841EQI0"/>
<dbReference type="GO" id="GO:0009113">
    <property type="term" value="P:purine nucleobase biosynthetic process"/>
    <property type="evidence" value="ECO:0007669"/>
    <property type="project" value="InterPro"/>
</dbReference>
<gene>
    <name evidence="10" type="primary">purD</name>
    <name evidence="13" type="ORF">HNP25_003848</name>
</gene>
<sequence length="426" mass="46225">MNTLILGSGGREHAFAWRITQSTLCDKLFVAPGNAGTAQIATNLPISYNDFEKIAEAVLANDIDLVIVGPEEPLVKGVRDYFQSREELKHVLMVGPDAHGAMLEGSKDFSKNFMAKYGVPTAKSETFTKDTLEDGLRYLEDQKLPIVLKADGLAAGKGVIIALSLDEAKESLTEMLVDAKFGDASSKVVIEEFLTGIELSVFVLTDGDSYKILPEAKDYKRIGEGDTGLNTGGMGAVSPVPFATEKFMEAVENQVIKPTMAGLKAEGIKYNGFIFIGLMNHEGEPYVIEYNARMGDPETEVVLPRIESDFLALMIATAKNKLHEADFTVSKQHAVTTVVVAGGYPGDYRKGDVIVGYDSVKDATIFHAGTKPENGLVLTNGGRVMALTGMSNTLEKAIQKSQKAAQDVLFDGKYYRKDIGLDVLRY</sequence>
<dbReference type="PANTHER" id="PTHR43472">
    <property type="entry name" value="PHOSPHORIBOSYLAMINE--GLYCINE LIGASE"/>
    <property type="match status" value="1"/>
</dbReference>
<dbReference type="InterPro" id="IPR016185">
    <property type="entry name" value="PreATP-grasp_dom_sf"/>
</dbReference>
<evidence type="ECO:0000256" key="8">
    <source>
        <dbReference type="ARBA" id="ARBA00042242"/>
    </source>
</evidence>
<accession>A0A841EQI0</accession>
<name>A0A841EQI0_9BACT</name>
<evidence type="ECO:0000256" key="6">
    <source>
        <dbReference type="ARBA" id="ARBA00022840"/>
    </source>
</evidence>
<dbReference type="SUPFAM" id="SSF56059">
    <property type="entry name" value="Glutathione synthetase ATP-binding domain-like"/>
    <property type="match status" value="1"/>
</dbReference>
<dbReference type="InterPro" id="IPR020561">
    <property type="entry name" value="PRibGlycinamid_synth_ATP-grasp"/>
</dbReference>
<dbReference type="Pfam" id="PF02844">
    <property type="entry name" value="GARS_N"/>
    <property type="match status" value="1"/>
</dbReference>
<dbReference type="Pfam" id="PF02843">
    <property type="entry name" value="GARS_C"/>
    <property type="match status" value="1"/>
</dbReference>
<comment type="pathway">
    <text evidence="1 10">Purine metabolism; IMP biosynthesis via de novo pathway; N(1)-(5-phospho-D-ribosyl)glycinamide from 5-phospho-alpha-D-ribose 1-diphosphate: step 2/2.</text>
</comment>
<reference evidence="13 14" key="1">
    <citation type="submission" date="2020-08" db="EMBL/GenBank/DDBJ databases">
        <title>Functional genomics of gut bacteria from endangered species of beetles.</title>
        <authorList>
            <person name="Carlos-Shanley C."/>
        </authorList>
    </citation>
    <scope>NUCLEOTIDE SEQUENCE [LARGE SCALE GENOMIC DNA]</scope>
    <source>
        <strain evidence="13 14">S00070</strain>
    </source>
</reference>
<feature type="domain" description="ATP-grasp" evidence="12">
    <location>
        <begin position="111"/>
        <end position="319"/>
    </location>
</feature>
<evidence type="ECO:0000259" key="12">
    <source>
        <dbReference type="PROSITE" id="PS50975"/>
    </source>
</evidence>
<organism evidence="13 14">
    <name type="scientific">Arcicella rosea</name>
    <dbReference type="NCBI Taxonomy" id="502909"/>
    <lineage>
        <taxon>Bacteria</taxon>
        <taxon>Pseudomonadati</taxon>
        <taxon>Bacteroidota</taxon>
        <taxon>Cytophagia</taxon>
        <taxon>Cytophagales</taxon>
        <taxon>Flectobacillaceae</taxon>
        <taxon>Arcicella</taxon>
    </lineage>
</organism>
<dbReference type="PANTHER" id="PTHR43472:SF1">
    <property type="entry name" value="PHOSPHORIBOSYLAMINE--GLYCINE LIGASE, CHLOROPLASTIC"/>
    <property type="match status" value="1"/>
</dbReference>
<dbReference type="SMART" id="SM01210">
    <property type="entry name" value="GARS_C"/>
    <property type="match status" value="1"/>
</dbReference>
<dbReference type="SUPFAM" id="SSF51246">
    <property type="entry name" value="Rudiment single hybrid motif"/>
    <property type="match status" value="1"/>
</dbReference>
<evidence type="ECO:0000256" key="11">
    <source>
        <dbReference type="PROSITE-ProRule" id="PRU00409"/>
    </source>
</evidence>
<evidence type="ECO:0000256" key="9">
    <source>
        <dbReference type="ARBA" id="ARBA00042864"/>
    </source>
</evidence>
<dbReference type="GO" id="GO:0006189">
    <property type="term" value="P:'de novo' IMP biosynthetic process"/>
    <property type="evidence" value="ECO:0007669"/>
    <property type="project" value="UniProtKB-UniRule"/>
</dbReference>
<keyword evidence="5 10" id="KW-0658">Purine biosynthesis</keyword>
<dbReference type="Gene3D" id="3.30.1490.20">
    <property type="entry name" value="ATP-grasp fold, A domain"/>
    <property type="match status" value="1"/>
</dbReference>
<dbReference type="InterPro" id="IPR020560">
    <property type="entry name" value="PRibGlycinamide_synth_C-dom"/>
</dbReference>
<keyword evidence="4 11" id="KW-0547">Nucleotide-binding</keyword>
<dbReference type="EMBL" id="JACHKT010000037">
    <property type="protein sequence ID" value="MBB6005176.1"/>
    <property type="molecule type" value="Genomic_DNA"/>
</dbReference>
<keyword evidence="14" id="KW-1185">Reference proteome</keyword>
<evidence type="ECO:0000313" key="13">
    <source>
        <dbReference type="EMBL" id="MBB6005176.1"/>
    </source>
</evidence>
<comment type="similarity">
    <text evidence="7 10">Belongs to the GARS family.</text>
</comment>
<dbReference type="InterPro" id="IPR011761">
    <property type="entry name" value="ATP-grasp"/>
</dbReference>
<dbReference type="Gene3D" id="3.40.50.20">
    <property type="match status" value="1"/>
</dbReference>